<dbReference type="Proteomes" id="UP000442694">
    <property type="component" value="Unassembled WGS sequence"/>
</dbReference>
<dbReference type="AlphaFoldDB" id="A0A833JGN7"/>
<evidence type="ECO:0000313" key="1">
    <source>
        <dbReference type="EMBL" id="KAB8032262.1"/>
    </source>
</evidence>
<gene>
    <name evidence="1" type="primary">cas7e</name>
    <name evidence="1" type="ORF">GCL57_06330</name>
</gene>
<proteinExistence type="predicted"/>
<dbReference type="NCBIfam" id="TIGR01869">
    <property type="entry name" value="casC_Cse4"/>
    <property type="match status" value="1"/>
</dbReference>
<sequence>MFFEISVLQSFSTVNLNRDDNNMLKTINFGGYNRQRVSSQCWKRAIRNHQDFYNEFKEDFGIRTRIILSEICKITEVSLENEKISKNIVEFLEKIGFGKSEAVKKKSKAKENQTFELLEENTSQESHRLMTLFFTSRTEIAMAANILKKHDFDAGKAATEFIKERKTSTLAPDIALFGRMAASDAKLSVDSAVQFAHAISVNEILIEDDFFTGLDDLIKSDDKNDSGAAMLGNIQFASPCFYRYACVSYETLLKNLGGDKELALKTMNAFFKSFVHAVPSGKATSTAPHSVPDFILLSATHRQPFSLVNSFLKPVRKDTNPKLSLMENSSIYLIDYLRRNNKLYNWSDERKSICFHSLDEEMEIKDKLKDMNINVTTNNFAKNCEFFIKETAWS</sequence>
<dbReference type="RefSeq" id="WP_152212501.1">
    <property type="nucleotide sequence ID" value="NZ_WFLN01000005.1"/>
</dbReference>
<comment type="caution">
    <text evidence="1">The sequence shown here is derived from an EMBL/GenBank/DDBJ whole genome shotgun (WGS) entry which is preliminary data.</text>
</comment>
<dbReference type="InterPro" id="IPR010148">
    <property type="entry name" value="CRISPR-assoc_prot_CT1975"/>
</dbReference>
<dbReference type="Pfam" id="PF09344">
    <property type="entry name" value="Cas_CT1975"/>
    <property type="match status" value="1"/>
</dbReference>
<evidence type="ECO:0000313" key="2">
    <source>
        <dbReference type="Proteomes" id="UP000442694"/>
    </source>
</evidence>
<organism evidence="1 2">
    <name type="scientific">Fluviispira multicolorata</name>
    <dbReference type="NCBI Taxonomy" id="2654512"/>
    <lineage>
        <taxon>Bacteria</taxon>
        <taxon>Pseudomonadati</taxon>
        <taxon>Bdellovibrionota</taxon>
        <taxon>Oligoflexia</taxon>
        <taxon>Silvanigrellales</taxon>
        <taxon>Silvanigrellaceae</taxon>
        <taxon>Fluviispira</taxon>
    </lineage>
</organism>
<dbReference type="EMBL" id="WFLN01000005">
    <property type="protein sequence ID" value="KAB8032262.1"/>
    <property type="molecule type" value="Genomic_DNA"/>
</dbReference>
<accession>A0A833JGN7</accession>
<keyword evidence="2" id="KW-1185">Reference proteome</keyword>
<name>A0A833JGN7_9BACT</name>
<reference evidence="1 2" key="1">
    <citation type="submission" date="2019-10" db="EMBL/GenBank/DDBJ databases">
        <title>New genus of Silvanigrellaceae.</title>
        <authorList>
            <person name="Pitt A."/>
            <person name="Hahn M.W."/>
        </authorList>
    </citation>
    <scope>NUCLEOTIDE SEQUENCE [LARGE SCALE GENOMIC DNA]</scope>
    <source>
        <strain evidence="1 2">33A1-SZDP</strain>
    </source>
</reference>
<protein>
    <submittedName>
        <fullName evidence="1">Type I-E CRISPR-associated protein Cas7/Cse4/CasC</fullName>
    </submittedName>
</protein>